<dbReference type="GO" id="GO:0032456">
    <property type="term" value="P:endocytic recycling"/>
    <property type="evidence" value="ECO:0007669"/>
    <property type="project" value="TreeGrafter"/>
</dbReference>
<dbReference type="GO" id="GO:0006897">
    <property type="term" value="P:endocytosis"/>
    <property type="evidence" value="ECO:0007669"/>
    <property type="project" value="TreeGrafter"/>
</dbReference>
<dbReference type="AlphaFoldDB" id="A0A9Q0IXN9"/>
<dbReference type="Proteomes" id="UP001148018">
    <property type="component" value="Unassembled WGS sequence"/>
</dbReference>
<comment type="caution">
    <text evidence="3">The sequence shown here is derived from an EMBL/GenBank/DDBJ whole genome shotgun (WGS) entry which is preliminary data.</text>
</comment>
<accession>A0A9Q0IXN9</accession>
<feature type="region of interest" description="Disordered" evidence="1">
    <location>
        <begin position="244"/>
        <end position="309"/>
    </location>
</feature>
<dbReference type="GO" id="GO:0005085">
    <property type="term" value="F:guanyl-nucleotide exchange factor activity"/>
    <property type="evidence" value="ECO:0007669"/>
    <property type="project" value="InterPro"/>
</dbReference>
<dbReference type="GO" id="GO:0005829">
    <property type="term" value="C:cytosol"/>
    <property type="evidence" value="ECO:0007669"/>
    <property type="project" value="TreeGrafter"/>
</dbReference>
<gene>
    <name evidence="3" type="ORF">NHX12_018072</name>
</gene>
<dbReference type="InterPro" id="IPR005112">
    <property type="entry name" value="dDENN_dom"/>
</dbReference>
<feature type="domain" description="dDENN" evidence="2">
    <location>
        <begin position="28"/>
        <end position="94"/>
    </location>
</feature>
<proteinExistence type="predicted"/>
<dbReference type="EMBL" id="JANIIK010000034">
    <property type="protein sequence ID" value="KAJ3614500.1"/>
    <property type="molecule type" value="Genomic_DNA"/>
</dbReference>
<dbReference type="InterPro" id="IPR040032">
    <property type="entry name" value="DENND1A/B/C"/>
</dbReference>
<dbReference type="OrthoDB" id="206724at2759"/>
<feature type="region of interest" description="Disordered" evidence="1">
    <location>
        <begin position="89"/>
        <end position="109"/>
    </location>
</feature>
<reference evidence="3" key="1">
    <citation type="submission" date="2022-07" db="EMBL/GenBank/DDBJ databases">
        <title>Chromosome-level genome of Muraenolepis orangiensis.</title>
        <authorList>
            <person name="Kim J."/>
        </authorList>
    </citation>
    <scope>NUCLEOTIDE SEQUENCE</scope>
    <source>
        <strain evidence="3">KU_S4_2022</strain>
        <tissue evidence="3">Muscle</tissue>
    </source>
</reference>
<feature type="compositionally biased region" description="Basic and acidic residues" evidence="1">
    <location>
        <begin position="326"/>
        <end position="335"/>
    </location>
</feature>
<protein>
    <recommendedName>
        <fullName evidence="2">dDENN domain-containing protein</fullName>
    </recommendedName>
</protein>
<sequence length="453" mass="50911">MPYLIGVHSSLMEVSELKLRLKRYAACPGCGVARAFLRAQAQLFGGYKNALQLNQEGTMWFCEELYLDHSCPSMKQFLQSAVHLQFFKQPRPRRPAQKPGTPRNDDKALDTQINCQGLAAQPDPELERDEVEDPLLCDPEEMDLLGEIFDTLSSRSSREHGPLYETRSLDLFGPDSHDYIIKDRLATPSQESLFLSISRSESLCSWTPEDGLQTTEKESELAKECDWLCSHSNLNADKELMPVMCPPAEQGRNRATPNKQAEVEQGGGQEQNVNEVTEKQKQRNVENNAEIETGHVIEKGGSREPTGESVENQINGLEVMLQEVHVNNDDTERRPSQGTRLGPCTESDVSLEPAENQNQSKTDPGISFSVGEQNEPMSRDVQPTRATPRSLTIGKPSPVTHQCVMLQNQSQTKLWRLFNSNNSSCVQDDQTESTEKELKAVKVLELKKRFEHD</sequence>
<dbReference type="PANTHER" id="PTHR13196:SF25">
    <property type="entry name" value="DENN DOMAIN-CONTAINING PROTEIN 1C"/>
    <property type="match status" value="1"/>
</dbReference>
<name>A0A9Q0IXN9_9TELE</name>
<evidence type="ECO:0000313" key="4">
    <source>
        <dbReference type="Proteomes" id="UP001148018"/>
    </source>
</evidence>
<dbReference type="PANTHER" id="PTHR13196">
    <property type="entry name" value="DENN DOMAIN-CONTAINING"/>
    <property type="match status" value="1"/>
</dbReference>
<organism evidence="3 4">
    <name type="scientific">Muraenolepis orangiensis</name>
    <name type="common">Patagonian moray cod</name>
    <dbReference type="NCBI Taxonomy" id="630683"/>
    <lineage>
        <taxon>Eukaryota</taxon>
        <taxon>Metazoa</taxon>
        <taxon>Chordata</taxon>
        <taxon>Craniata</taxon>
        <taxon>Vertebrata</taxon>
        <taxon>Euteleostomi</taxon>
        <taxon>Actinopterygii</taxon>
        <taxon>Neopterygii</taxon>
        <taxon>Teleostei</taxon>
        <taxon>Neoteleostei</taxon>
        <taxon>Acanthomorphata</taxon>
        <taxon>Zeiogadaria</taxon>
        <taxon>Gadariae</taxon>
        <taxon>Gadiformes</taxon>
        <taxon>Muraenolepidoidei</taxon>
        <taxon>Muraenolepididae</taxon>
        <taxon>Muraenolepis</taxon>
    </lineage>
</organism>
<feature type="compositionally biased region" description="Basic and acidic residues" evidence="1">
    <location>
        <begin position="292"/>
        <end position="306"/>
    </location>
</feature>
<dbReference type="GO" id="GO:1901981">
    <property type="term" value="F:phosphatidylinositol phosphate binding"/>
    <property type="evidence" value="ECO:0007669"/>
    <property type="project" value="TreeGrafter"/>
</dbReference>
<keyword evidence="4" id="KW-1185">Reference proteome</keyword>
<feature type="region of interest" description="Disordered" evidence="1">
    <location>
        <begin position="326"/>
        <end position="396"/>
    </location>
</feature>
<dbReference type="Gene3D" id="6.10.140.1000">
    <property type="match status" value="1"/>
</dbReference>
<evidence type="ECO:0000259" key="2">
    <source>
        <dbReference type="SMART" id="SM00801"/>
    </source>
</evidence>
<dbReference type="SMART" id="SM00801">
    <property type="entry name" value="dDENN"/>
    <property type="match status" value="1"/>
</dbReference>
<evidence type="ECO:0000313" key="3">
    <source>
        <dbReference type="EMBL" id="KAJ3614500.1"/>
    </source>
</evidence>
<evidence type="ECO:0000256" key="1">
    <source>
        <dbReference type="SAM" id="MobiDB-lite"/>
    </source>
</evidence>